<keyword evidence="2" id="KW-1185">Reference proteome</keyword>
<sequence>MPPANRGPRWPTGVERGEEEASQDVLAVSSVMLLTPSRANEGTVEMVSSVLMSTPQAGGPSPNFFGTADLSRPVTRSTAKGRFDSILAESPLIQSQAQRRLLHATTRSGGRETTASRLEEARDVNYRSIEDNDQESHDDREAVGQTAESHSIIEETPRKGPEVGHPPAETTEMDNIIGETQNDGLGDGHPQAVGGLCAPRRSDRIRAKSGPTGGSPQSSTLSASASNNNRIQKRRKKTRTKTSSVVGALRRSARLAKPLDIFHKYRDLPPELRLMIWEAAIQPRLTYICNRWSVLEHAHSFGVQNKFPTWFLACRLSVYIAKRNYQTLFGQNSMTTYPGTSIPLRPQAVNPFVDIVVYEPCHSGCRGFYCAQQYRREDRAAVQRLAVQIDSAHLPLTSEPGWITISRSWPNVETLFMMKPAVRGLDQSDKAMIRIKEGDHELTLRKHFESWKKGVGQDHKLKTLEFVRVVAKEAETKNIQDRYQSIEDRKTGFVEDIVLG</sequence>
<dbReference type="Proteomes" id="UP001153332">
    <property type="component" value="Unassembled WGS sequence"/>
</dbReference>
<dbReference type="EMBL" id="JAPUUL010000407">
    <property type="protein sequence ID" value="KAJ8130862.1"/>
    <property type="molecule type" value="Genomic_DNA"/>
</dbReference>
<organism evidence="1 2">
    <name type="scientific">Lasiodiplodia mahajangana</name>
    <dbReference type="NCBI Taxonomy" id="1108764"/>
    <lineage>
        <taxon>Eukaryota</taxon>
        <taxon>Fungi</taxon>
        <taxon>Dikarya</taxon>
        <taxon>Ascomycota</taxon>
        <taxon>Pezizomycotina</taxon>
        <taxon>Dothideomycetes</taxon>
        <taxon>Dothideomycetes incertae sedis</taxon>
        <taxon>Botryosphaeriales</taxon>
        <taxon>Botryosphaeriaceae</taxon>
        <taxon>Lasiodiplodia</taxon>
    </lineage>
</organism>
<evidence type="ECO:0000313" key="2">
    <source>
        <dbReference type="Proteomes" id="UP001153332"/>
    </source>
</evidence>
<name>A0ACC2JU64_9PEZI</name>
<comment type="caution">
    <text evidence="1">The sequence shown here is derived from an EMBL/GenBank/DDBJ whole genome shotgun (WGS) entry which is preliminary data.</text>
</comment>
<reference evidence="1" key="1">
    <citation type="submission" date="2022-12" db="EMBL/GenBank/DDBJ databases">
        <title>Genome Sequence of Lasiodiplodia mahajangana.</title>
        <authorList>
            <person name="Buettner E."/>
        </authorList>
    </citation>
    <scope>NUCLEOTIDE SEQUENCE</scope>
    <source>
        <strain evidence="1">VT137</strain>
    </source>
</reference>
<protein>
    <submittedName>
        <fullName evidence="1">Uncharacterized protein</fullName>
    </submittedName>
</protein>
<proteinExistence type="predicted"/>
<accession>A0ACC2JU64</accession>
<gene>
    <name evidence="1" type="ORF">O1611_g2764</name>
</gene>
<evidence type="ECO:0000313" key="1">
    <source>
        <dbReference type="EMBL" id="KAJ8130862.1"/>
    </source>
</evidence>